<organism evidence="5 6">
    <name type="scientific">Flavobacterium hydrocarbonoxydans</name>
    <dbReference type="NCBI Taxonomy" id="2683249"/>
    <lineage>
        <taxon>Bacteria</taxon>
        <taxon>Pseudomonadati</taxon>
        <taxon>Bacteroidota</taxon>
        <taxon>Flavobacteriia</taxon>
        <taxon>Flavobacteriales</taxon>
        <taxon>Flavobacteriaceae</taxon>
        <taxon>Flavobacterium</taxon>
    </lineage>
</organism>
<dbReference type="Proteomes" id="UP000471501">
    <property type="component" value="Unassembled WGS sequence"/>
</dbReference>
<keyword evidence="6" id="KW-1185">Reference proteome</keyword>
<keyword evidence="3" id="KW-0238">DNA-binding</keyword>
<comment type="caution">
    <text evidence="5">The sequence shown here is derived from an EMBL/GenBank/DDBJ whole genome shotgun (WGS) entry which is preliminary data.</text>
</comment>
<name>A0A6I4NL45_9FLAO</name>
<dbReference type="InterPro" id="IPR044946">
    <property type="entry name" value="Restrct_endonuc_typeI_TRD_sf"/>
</dbReference>
<dbReference type="GO" id="GO:0004519">
    <property type="term" value="F:endonuclease activity"/>
    <property type="evidence" value="ECO:0007669"/>
    <property type="project" value="UniProtKB-KW"/>
</dbReference>
<evidence type="ECO:0000256" key="3">
    <source>
        <dbReference type="ARBA" id="ARBA00023125"/>
    </source>
</evidence>
<dbReference type="PANTHER" id="PTHR30408">
    <property type="entry name" value="TYPE-1 RESTRICTION ENZYME ECOKI SPECIFICITY PROTEIN"/>
    <property type="match status" value="1"/>
</dbReference>
<reference evidence="5 6" key="1">
    <citation type="submission" date="2019-12" db="EMBL/GenBank/DDBJ databases">
        <authorList>
            <person name="Kim Y.S."/>
        </authorList>
    </citation>
    <scope>NUCLEOTIDE SEQUENCE [LARGE SCALE GENOMIC DNA]</scope>
    <source>
        <strain evidence="5 6">GA093</strain>
    </source>
</reference>
<dbReference type="EMBL" id="WSTB01000006">
    <property type="protein sequence ID" value="MWB95146.1"/>
    <property type="molecule type" value="Genomic_DNA"/>
</dbReference>
<evidence type="ECO:0000256" key="2">
    <source>
        <dbReference type="ARBA" id="ARBA00022747"/>
    </source>
</evidence>
<evidence type="ECO:0000313" key="6">
    <source>
        <dbReference type="Proteomes" id="UP000471501"/>
    </source>
</evidence>
<comment type="similarity">
    <text evidence="1">Belongs to the type-I restriction system S methylase family.</text>
</comment>
<keyword evidence="2" id="KW-0680">Restriction system</keyword>
<proteinExistence type="inferred from homology"/>
<keyword evidence="5" id="KW-0540">Nuclease</keyword>
<dbReference type="RefSeq" id="WP_160375069.1">
    <property type="nucleotide sequence ID" value="NZ_WSTB01000006.1"/>
</dbReference>
<dbReference type="SUPFAM" id="SSF116734">
    <property type="entry name" value="DNA methylase specificity domain"/>
    <property type="match status" value="2"/>
</dbReference>
<keyword evidence="5" id="KW-0255">Endonuclease</keyword>
<dbReference type="InterPro" id="IPR000055">
    <property type="entry name" value="Restrct_endonuc_typeI_TRD"/>
</dbReference>
<evidence type="ECO:0000313" key="5">
    <source>
        <dbReference type="EMBL" id="MWB95146.1"/>
    </source>
</evidence>
<evidence type="ECO:0000256" key="1">
    <source>
        <dbReference type="ARBA" id="ARBA00010923"/>
    </source>
</evidence>
<accession>A0A6I4NL45</accession>
<dbReference type="AlphaFoldDB" id="A0A6I4NL45"/>
<protein>
    <submittedName>
        <fullName evidence="5">Restriction endonuclease subunit S</fullName>
    </submittedName>
</protein>
<dbReference type="GO" id="GO:0009307">
    <property type="term" value="P:DNA restriction-modification system"/>
    <property type="evidence" value="ECO:0007669"/>
    <property type="project" value="UniProtKB-KW"/>
</dbReference>
<dbReference type="InterPro" id="IPR052021">
    <property type="entry name" value="Type-I_RS_S_subunit"/>
</dbReference>
<dbReference type="GO" id="GO:0003677">
    <property type="term" value="F:DNA binding"/>
    <property type="evidence" value="ECO:0007669"/>
    <property type="project" value="UniProtKB-KW"/>
</dbReference>
<dbReference type="Pfam" id="PF01420">
    <property type="entry name" value="Methylase_S"/>
    <property type="match status" value="1"/>
</dbReference>
<evidence type="ECO:0000259" key="4">
    <source>
        <dbReference type="Pfam" id="PF01420"/>
    </source>
</evidence>
<keyword evidence="5" id="KW-0378">Hydrolase</keyword>
<gene>
    <name evidence="5" type="ORF">GON26_12310</name>
</gene>
<sequence>MLLNYKRLGDFIKEVNIRNNDLKVKRLIGVSIEKKFINSVANVVGTDMSIYKIINKNQLACKLMSVGRDEKLPVDLYTNEEPSMISSAYYVFESISDEILLSEYLKMWLFRSETDRYVGYVSGGDVRGGISWDTFCDMPIVIPHIEKQAEIVREYHVIQNRMALNNQLITKLEETAQAIYKQWFVDFEFPDENGKPYKSNGNRMIWCEELEKEIPEGWKAGFLNHISKIEDGDRGSNYPSKDDMFEKEFCLFLGANNVSRSGFKFEENIFITKERDELLRKGKLKRHDIVFTTRGSSIGKMGYYSNYVPFDHIRINSGMVIFRCTSKNHALYLFTVLKTSDFQKEIKGFFSGSAQPQLPIKDIIKIPILIPKEGLIIQFSQLVEIIQDNIDIYTSQNKYLIHLEKLIFSKMTKVEIEKV</sequence>
<dbReference type="Gene3D" id="3.90.220.20">
    <property type="entry name" value="DNA methylase specificity domains"/>
    <property type="match status" value="2"/>
</dbReference>
<feature type="domain" description="Type I restriction modification DNA specificity" evidence="4">
    <location>
        <begin position="215"/>
        <end position="372"/>
    </location>
</feature>
<dbReference type="PANTHER" id="PTHR30408:SF13">
    <property type="entry name" value="TYPE I RESTRICTION ENZYME HINDI SPECIFICITY SUBUNIT"/>
    <property type="match status" value="1"/>
</dbReference>